<gene>
    <name evidence="2" type="ORF">FWK35_00004939</name>
</gene>
<accession>A0A6G0ZF19</accession>
<name>A0A6G0ZF19_APHCR</name>
<feature type="region of interest" description="Disordered" evidence="1">
    <location>
        <begin position="53"/>
        <end position="109"/>
    </location>
</feature>
<proteinExistence type="predicted"/>
<evidence type="ECO:0000256" key="1">
    <source>
        <dbReference type="SAM" id="MobiDB-lite"/>
    </source>
</evidence>
<dbReference type="Proteomes" id="UP000478052">
    <property type="component" value="Unassembled WGS sequence"/>
</dbReference>
<reference evidence="2 3" key="1">
    <citation type="submission" date="2019-08" db="EMBL/GenBank/DDBJ databases">
        <title>Whole genome of Aphis craccivora.</title>
        <authorList>
            <person name="Voronova N.V."/>
            <person name="Shulinski R.S."/>
            <person name="Bandarenka Y.V."/>
            <person name="Zhorov D.G."/>
            <person name="Warner D."/>
        </authorList>
    </citation>
    <scope>NUCLEOTIDE SEQUENCE [LARGE SCALE GENOMIC DNA]</scope>
    <source>
        <strain evidence="2">180601</strain>
        <tissue evidence="2">Whole Body</tissue>
    </source>
</reference>
<protein>
    <submittedName>
        <fullName evidence="2">Uncharacterized protein</fullName>
    </submittedName>
</protein>
<comment type="caution">
    <text evidence="2">The sequence shown here is derived from an EMBL/GenBank/DDBJ whole genome shotgun (WGS) entry which is preliminary data.</text>
</comment>
<dbReference type="AlphaFoldDB" id="A0A6G0ZF19"/>
<dbReference type="EMBL" id="VUJU01000607">
    <property type="protein sequence ID" value="KAF0769359.1"/>
    <property type="molecule type" value="Genomic_DNA"/>
</dbReference>
<organism evidence="2 3">
    <name type="scientific">Aphis craccivora</name>
    <name type="common">Cowpea aphid</name>
    <dbReference type="NCBI Taxonomy" id="307492"/>
    <lineage>
        <taxon>Eukaryota</taxon>
        <taxon>Metazoa</taxon>
        <taxon>Ecdysozoa</taxon>
        <taxon>Arthropoda</taxon>
        <taxon>Hexapoda</taxon>
        <taxon>Insecta</taxon>
        <taxon>Pterygota</taxon>
        <taxon>Neoptera</taxon>
        <taxon>Paraneoptera</taxon>
        <taxon>Hemiptera</taxon>
        <taxon>Sternorrhyncha</taxon>
        <taxon>Aphidomorpha</taxon>
        <taxon>Aphidoidea</taxon>
        <taxon>Aphididae</taxon>
        <taxon>Aphidini</taxon>
        <taxon>Aphis</taxon>
        <taxon>Aphis</taxon>
    </lineage>
</organism>
<sequence length="109" mass="12426">MSIISRPASSFSQCKPGTGYVVVFPNLSPNTSRPVYFNTSHEQIITIRLHSRSSLQSHKEPISRPLSRTSVQSVEFNRPITRAKTKSCDEIYQTKPMSRIPNQDRPEHQ</sequence>
<dbReference type="OrthoDB" id="10514524at2759"/>
<evidence type="ECO:0000313" key="3">
    <source>
        <dbReference type="Proteomes" id="UP000478052"/>
    </source>
</evidence>
<keyword evidence="3" id="KW-1185">Reference proteome</keyword>
<feature type="compositionally biased region" description="Polar residues" evidence="1">
    <location>
        <begin position="66"/>
        <end position="75"/>
    </location>
</feature>
<evidence type="ECO:0000313" key="2">
    <source>
        <dbReference type="EMBL" id="KAF0769359.1"/>
    </source>
</evidence>